<accession>A0A4D9EIZ0</accession>
<reference evidence="1 2" key="2">
    <citation type="submission" date="2019-04" db="EMBL/GenBank/DDBJ databases">
        <title>The genome sequence of big-headed turtle.</title>
        <authorList>
            <person name="Gong S."/>
        </authorList>
    </citation>
    <scope>NUCLEOTIDE SEQUENCE [LARGE SCALE GENOMIC DNA]</scope>
    <source>
        <strain evidence="1">DO16091913</strain>
        <tissue evidence="1">Muscle</tissue>
    </source>
</reference>
<dbReference type="Proteomes" id="UP000297703">
    <property type="component" value="Unassembled WGS sequence"/>
</dbReference>
<organism evidence="1 2">
    <name type="scientific">Platysternon megacephalum</name>
    <name type="common">big-headed turtle</name>
    <dbReference type="NCBI Taxonomy" id="55544"/>
    <lineage>
        <taxon>Eukaryota</taxon>
        <taxon>Metazoa</taxon>
        <taxon>Chordata</taxon>
        <taxon>Craniata</taxon>
        <taxon>Vertebrata</taxon>
        <taxon>Euteleostomi</taxon>
        <taxon>Archelosauria</taxon>
        <taxon>Testudinata</taxon>
        <taxon>Testudines</taxon>
        <taxon>Cryptodira</taxon>
        <taxon>Durocryptodira</taxon>
        <taxon>Testudinoidea</taxon>
        <taxon>Platysternidae</taxon>
        <taxon>Platysternon</taxon>
    </lineage>
</organism>
<proteinExistence type="predicted"/>
<reference evidence="1 2" key="1">
    <citation type="submission" date="2019-04" db="EMBL/GenBank/DDBJ databases">
        <title>Draft genome of the big-headed turtle Platysternon megacephalum.</title>
        <authorList>
            <person name="Gong S."/>
        </authorList>
    </citation>
    <scope>NUCLEOTIDE SEQUENCE [LARGE SCALE GENOMIC DNA]</scope>
    <source>
        <strain evidence="1">DO16091913</strain>
        <tissue evidence="1">Muscle</tissue>
    </source>
</reference>
<evidence type="ECO:0000313" key="1">
    <source>
        <dbReference type="EMBL" id="TFK07192.1"/>
    </source>
</evidence>
<sequence length="131" mass="14605">MEVMEGVKGGPYWLVQGLVHFLHPSHSSLCEVNVLIGLVPTRYLGLGLGLQRQFKARNESSHARDVIKKQSLLSAKKYWGKFPHLMGCGGSKRDASNKIEHNISHSCCNLFMKSKASLPYRPKPCNSTAIR</sequence>
<dbReference type="AlphaFoldDB" id="A0A4D9EIZ0"/>
<keyword evidence="2" id="KW-1185">Reference proteome</keyword>
<gene>
    <name evidence="1" type="ORF">DR999_PMT09870</name>
</gene>
<name>A0A4D9EIZ0_9SAUR</name>
<evidence type="ECO:0000313" key="2">
    <source>
        <dbReference type="Proteomes" id="UP000297703"/>
    </source>
</evidence>
<comment type="caution">
    <text evidence="1">The sequence shown here is derived from an EMBL/GenBank/DDBJ whole genome shotgun (WGS) entry which is preliminary data.</text>
</comment>
<protein>
    <submittedName>
        <fullName evidence="1">Fibroblast growth factor 22</fullName>
    </submittedName>
</protein>
<dbReference type="EMBL" id="QXTE01000087">
    <property type="protein sequence ID" value="TFK07192.1"/>
    <property type="molecule type" value="Genomic_DNA"/>
</dbReference>